<dbReference type="RefSeq" id="WP_136843004.1">
    <property type="nucleotide sequence ID" value="NZ_SWBR01000004.1"/>
</dbReference>
<dbReference type="SUPFAM" id="SSF49265">
    <property type="entry name" value="Fibronectin type III"/>
    <property type="match status" value="1"/>
</dbReference>
<dbReference type="InterPro" id="IPR036116">
    <property type="entry name" value="FN3_sf"/>
</dbReference>
<comment type="caution">
    <text evidence="2">The sequence shown here is derived from an EMBL/GenBank/DDBJ whole genome shotgun (WGS) entry which is preliminary data.</text>
</comment>
<dbReference type="AlphaFoldDB" id="A0A4U1CIK1"/>
<proteinExistence type="predicted"/>
<reference evidence="2 3" key="1">
    <citation type="submission" date="2019-04" db="EMBL/GenBank/DDBJ databases">
        <title>Pedobacter sp. RP-3-22 sp. nov., isolated from Arctic soil.</title>
        <authorList>
            <person name="Dahal R.H."/>
            <person name="Kim D.-U."/>
        </authorList>
    </citation>
    <scope>NUCLEOTIDE SEQUENCE [LARGE SCALE GENOMIC DNA]</scope>
    <source>
        <strain evidence="2 3">RP-3-22</strain>
    </source>
</reference>
<protein>
    <submittedName>
        <fullName evidence="2">DUF4957 domain-containing protein</fullName>
    </submittedName>
</protein>
<feature type="region of interest" description="Disordered" evidence="1">
    <location>
        <begin position="532"/>
        <end position="553"/>
    </location>
</feature>
<evidence type="ECO:0000313" key="3">
    <source>
        <dbReference type="Proteomes" id="UP000309488"/>
    </source>
</evidence>
<dbReference type="PROSITE" id="PS51257">
    <property type="entry name" value="PROKAR_LIPOPROTEIN"/>
    <property type="match status" value="1"/>
</dbReference>
<dbReference type="EMBL" id="SWBR01000004">
    <property type="protein sequence ID" value="TKC06728.1"/>
    <property type="molecule type" value="Genomic_DNA"/>
</dbReference>
<dbReference type="SUPFAM" id="SSF51126">
    <property type="entry name" value="Pectin lyase-like"/>
    <property type="match status" value="1"/>
</dbReference>
<sequence>MKSIINKSSKKILLLFAAVLLITACKKEKEETLDPARLFKASNISITAGQTSADIKWAVPLFSSGKALTYTVDFSKDAAFTTVDFTKVVDTAGIKVTDENLTIRIPYYIRIKANAFENQPESKYIVSTSTVTITGTQMFTQIRETELRETSVGLRFISDPALSSIKLTPATGAPITVALTASDLTAGGVVAGITYGLKTITGLTGNVKYTAQIFAGTKDKGLLEFTTLPVTTYTLIISPTDNLATTISAATNGAVIGLNPGVYNLPATVFITQKTITLKSTSGSPSDTKVNFKEIDIEGTGAGITLSGIDLDGTNYASLYFLNFIGSQASVGSAATFTNILVDNCIVHGVATSFLRADRGSYKIGSITVNNSIVHTVGLDGASSYFTFHLNKLDFASLNITKSTFSNFGPGLVTANAAVTFTTNPSINISYSTFNSFGGGGTSKYVLFDANAQPVKFTLTNSIIANTPKSTSAPNTAAIRASVAAITLSYNNVFNLYTTNPGTTPLTLPVQSNSLAIDLGWTHATPTFELPTGSPLRTASNTGTAIGDPRWTY</sequence>
<name>A0A4U1CIK1_9SPHI</name>
<dbReference type="OrthoDB" id="691503at2"/>
<evidence type="ECO:0000256" key="1">
    <source>
        <dbReference type="SAM" id="MobiDB-lite"/>
    </source>
</evidence>
<gene>
    <name evidence="2" type="ORF">FA048_16130</name>
</gene>
<dbReference type="Proteomes" id="UP000309488">
    <property type="component" value="Unassembled WGS sequence"/>
</dbReference>
<organism evidence="2 3">
    <name type="scientific">Pedobacter polaris</name>
    <dbReference type="NCBI Taxonomy" id="2571273"/>
    <lineage>
        <taxon>Bacteria</taxon>
        <taxon>Pseudomonadati</taxon>
        <taxon>Bacteroidota</taxon>
        <taxon>Sphingobacteriia</taxon>
        <taxon>Sphingobacteriales</taxon>
        <taxon>Sphingobacteriaceae</taxon>
        <taxon>Pedobacter</taxon>
    </lineage>
</organism>
<keyword evidence="3" id="KW-1185">Reference proteome</keyword>
<evidence type="ECO:0000313" key="2">
    <source>
        <dbReference type="EMBL" id="TKC06728.1"/>
    </source>
</evidence>
<dbReference type="InterPro" id="IPR011050">
    <property type="entry name" value="Pectin_lyase_fold/virulence"/>
</dbReference>
<accession>A0A4U1CIK1</accession>
<feature type="compositionally biased region" description="Polar residues" evidence="1">
    <location>
        <begin position="535"/>
        <end position="544"/>
    </location>
</feature>